<dbReference type="GO" id="GO:0008757">
    <property type="term" value="F:S-adenosylmethionine-dependent methyltransferase activity"/>
    <property type="evidence" value="ECO:0007669"/>
    <property type="project" value="UniProtKB-ARBA"/>
</dbReference>
<reference evidence="1 2" key="1">
    <citation type="submission" date="2019-12" db="EMBL/GenBank/DDBJ databases">
        <authorList>
            <person name="Floudas D."/>
            <person name="Bentzer J."/>
            <person name="Ahren D."/>
            <person name="Johansson T."/>
            <person name="Persson P."/>
            <person name="Tunlid A."/>
        </authorList>
    </citation>
    <scope>NUCLEOTIDE SEQUENCE [LARGE SCALE GENOMIC DNA]</scope>
    <source>
        <strain evidence="1 2">CBS 102.39</strain>
    </source>
</reference>
<dbReference type="InterPro" id="IPR029063">
    <property type="entry name" value="SAM-dependent_MTases_sf"/>
</dbReference>
<name>A0A8H4QXK7_9AGAR</name>
<gene>
    <name evidence="1" type="ORF">D9613_009855</name>
</gene>
<evidence type="ECO:0008006" key="3">
    <source>
        <dbReference type="Google" id="ProtNLM"/>
    </source>
</evidence>
<evidence type="ECO:0000313" key="2">
    <source>
        <dbReference type="Proteomes" id="UP000521872"/>
    </source>
</evidence>
<sequence>MSYSDQDIEDILSDSLEFLGGKPVIDDSIITYGPLVLTLAPKEGKANTLLADHLFSPALFLAERIERVVELGSGSALPSLLLSTQPKPPSLVVLTDYPDDGILGNVKKNMERNSASVTPGCQVKCAGYDWGTDPSELLGLLGQQDTPGYDVVILSDLLHFFNSHDALVSSIQMLLAKNKDARTFVGAGNYTHAEVCDNFLQKAKKAGLHFEEIVEADDQRPWQGTLQVSNLDKESLTLRKNNCRYWVGRWSDELL</sequence>
<dbReference type="AlphaFoldDB" id="A0A8H4QXK7"/>
<proteinExistence type="predicted"/>
<protein>
    <recommendedName>
        <fullName evidence="3">Nicotinamide N-methyltransferase</fullName>
    </recommendedName>
</protein>
<dbReference type="InterPro" id="IPR019410">
    <property type="entry name" value="Methyltransf_16"/>
</dbReference>
<dbReference type="EMBL" id="JAACJL010000017">
    <property type="protein sequence ID" value="KAF4618678.1"/>
    <property type="molecule type" value="Genomic_DNA"/>
</dbReference>
<organism evidence="1 2">
    <name type="scientific">Agrocybe pediades</name>
    <dbReference type="NCBI Taxonomy" id="84607"/>
    <lineage>
        <taxon>Eukaryota</taxon>
        <taxon>Fungi</taxon>
        <taxon>Dikarya</taxon>
        <taxon>Basidiomycota</taxon>
        <taxon>Agaricomycotina</taxon>
        <taxon>Agaricomycetes</taxon>
        <taxon>Agaricomycetidae</taxon>
        <taxon>Agaricales</taxon>
        <taxon>Agaricineae</taxon>
        <taxon>Strophariaceae</taxon>
        <taxon>Agrocybe</taxon>
    </lineage>
</organism>
<accession>A0A8H4QXK7</accession>
<dbReference type="SUPFAM" id="SSF53335">
    <property type="entry name" value="S-adenosyl-L-methionine-dependent methyltransferases"/>
    <property type="match status" value="1"/>
</dbReference>
<keyword evidence="2" id="KW-1185">Reference proteome</keyword>
<dbReference type="Pfam" id="PF10294">
    <property type="entry name" value="Methyltransf_16"/>
    <property type="match status" value="1"/>
</dbReference>
<comment type="caution">
    <text evidence="1">The sequence shown here is derived from an EMBL/GenBank/DDBJ whole genome shotgun (WGS) entry which is preliminary data.</text>
</comment>
<evidence type="ECO:0000313" key="1">
    <source>
        <dbReference type="EMBL" id="KAF4618678.1"/>
    </source>
</evidence>
<dbReference type="Gene3D" id="3.40.50.150">
    <property type="entry name" value="Vaccinia Virus protein VP39"/>
    <property type="match status" value="1"/>
</dbReference>
<dbReference type="Proteomes" id="UP000521872">
    <property type="component" value="Unassembled WGS sequence"/>
</dbReference>
<dbReference type="PANTHER" id="PTHR14614">
    <property type="entry name" value="HEPATOCELLULAR CARCINOMA-ASSOCIATED ANTIGEN"/>
    <property type="match status" value="1"/>
</dbReference>